<keyword evidence="2" id="KW-1185">Reference proteome</keyword>
<organism evidence="1 2">
    <name type="scientific">Actinoplanes sichuanensis</name>
    <dbReference type="NCBI Taxonomy" id="512349"/>
    <lineage>
        <taxon>Bacteria</taxon>
        <taxon>Bacillati</taxon>
        <taxon>Actinomycetota</taxon>
        <taxon>Actinomycetes</taxon>
        <taxon>Micromonosporales</taxon>
        <taxon>Micromonosporaceae</taxon>
        <taxon>Actinoplanes</taxon>
    </lineage>
</organism>
<evidence type="ECO:0000313" key="1">
    <source>
        <dbReference type="EMBL" id="MFD1364459.1"/>
    </source>
</evidence>
<proteinExistence type="predicted"/>
<reference evidence="2" key="1">
    <citation type="journal article" date="2019" name="Int. J. Syst. Evol. Microbiol.">
        <title>The Global Catalogue of Microorganisms (GCM) 10K type strain sequencing project: providing services to taxonomists for standard genome sequencing and annotation.</title>
        <authorList>
            <consortium name="The Broad Institute Genomics Platform"/>
            <consortium name="The Broad Institute Genome Sequencing Center for Infectious Disease"/>
            <person name="Wu L."/>
            <person name="Ma J."/>
        </authorList>
    </citation>
    <scope>NUCLEOTIDE SEQUENCE [LARGE SCALE GENOMIC DNA]</scope>
    <source>
        <strain evidence="2">CCM 7526</strain>
    </source>
</reference>
<name>A0ABW4A1S5_9ACTN</name>
<accession>A0ABW4A1S5</accession>
<dbReference type="EMBL" id="JBHTMK010000005">
    <property type="protein sequence ID" value="MFD1364459.1"/>
    <property type="molecule type" value="Genomic_DNA"/>
</dbReference>
<sequence length="87" mass="9578">MPYGEPGFDEQAVIQALAVRLEDAAVAQVLWQSAARRVGAATPVRSWEDAHRIAAFLENTSSVIRQEVARPLRVQATLNKAFYGLVQ</sequence>
<dbReference type="Proteomes" id="UP001597183">
    <property type="component" value="Unassembled WGS sequence"/>
</dbReference>
<protein>
    <submittedName>
        <fullName evidence="1">Uncharacterized protein</fullName>
    </submittedName>
</protein>
<gene>
    <name evidence="1" type="ORF">ACFQ5G_03760</name>
</gene>
<comment type="caution">
    <text evidence="1">The sequence shown here is derived from an EMBL/GenBank/DDBJ whole genome shotgun (WGS) entry which is preliminary data.</text>
</comment>
<evidence type="ECO:0000313" key="2">
    <source>
        <dbReference type="Proteomes" id="UP001597183"/>
    </source>
</evidence>